<name>A0A1I3MJJ4_9RHOB</name>
<reference evidence="2 3" key="1">
    <citation type="submission" date="2016-10" db="EMBL/GenBank/DDBJ databases">
        <authorList>
            <person name="de Groot N.N."/>
        </authorList>
    </citation>
    <scope>NUCLEOTIDE SEQUENCE [LARGE SCALE GENOMIC DNA]</scope>
    <source>
        <strain evidence="2 3">CGMCC 1.11030</strain>
    </source>
</reference>
<evidence type="ECO:0000313" key="2">
    <source>
        <dbReference type="EMBL" id="SFI97188.1"/>
    </source>
</evidence>
<dbReference type="OrthoDB" id="8096613at2"/>
<evidence type="ECO:0000259" key="1">
    <source>
        <dbReference type="Pfam" id="PF06568"/>
    </source>
</evidence>
<dbReference type="InterPro" id="IPR009506">
    <property type="entry name" value="YjiS-like"/>
</dbReference>
<proteinExistence type="predicted"/>
<dbReference type="Pfam" id="PF06568">
    <property type="entry name" value="YjiS-like"/>
    <property type="match status" value="1"/>
</dbReference>
<dbReference type="STRING" id="1114924.SAMN05216258_111136"/>
<feature type="domain" description="YjiS-like" evidence="1">
    <location>
        <begin position="23"/>
        <end position="52"/>
    </location>
</feature>
<organism evidence="2 3">
    <name type="scientific">Albimonas pacifica</name>
    <dbReference type="NCBI Taxonomy" id="1114924"/>
    <lineage>
        <taxon>Bacteria</taxon>
        <taxon>Pseudomonadati</taxon>
        <taxon>Pseudomonadota</taxon>
        <taxon>Alphaproteobacteria</taxon>
        <taxon>Rhodobacterales</taxon>
        <taxon>Paracoccaceae</taxon>
        <taxon>Albimonas</taxon>
    </lineage>
</organism>
<dbReference type="AlphaFoldDB" id="A0A1I3MJJ4"/>
<sequence length="73" mass="8213">MTNTAIATRAPAAPRGVGVFGFVSRFMEMREVARQRKALARLTPEQLRDIGLDGDLARNEADRPFWDAPQGWR</sequence>
<dbReference type="RefSeq" id="WP_092864145.1">
    <property type="nucleotide sequence ID" value="NZ_FOQH01000011.1"/>
</dbReference>
<accession>A0A1I3MJJ4</accession>
<gene>
    <name evidence="2" type="ORF">SAMN05216258_111136</name>
</gene>
<keyword evidence="3" id="KW-1185">Reference proteome</keyword>
<evidence type="ECO:0000313" key="3">
    <source>
        <dbReference type="Proteomes" id="UP000199377"/>
    </source>
</evidence>
<protein>
    <recommendedName>
        <fullName evidence="1">YjiS-like domain-containing protein</fullName>
    </recommendedName>
</protein>
<dbReference type="EMBL" id="FOQH01000011">
    <property type="protein sequence ID" value="SFI97188.1"/>
    <property type="molecule type" value="Genomic_DNA"/>
</dbReference>
<dbReference type="Proteomes" id="UP000199377">
    <property type="component" value="Unassembled WGS sequence"/>
</dbReference>